<dbReference type="PANTHER" id="PTHR48112">
    <property type="entry name" value="HIGH MOBILITY GROUP PROTEIN DSP1"/>
    <property type="match status" value="1"/>
</dbReference>
<dbReference type="InterPro" id="IPR050342">
    <property type="entry name" value="HMGB"/>
</dbReference>
<gene>
    <name evidence="5" type="ORF">H4R20_006457</name>
</gene>
<accession>A0A9W8HS97</accession>
<feature type="region of interest" description="Disordered" evidence="3">
    <location>
        <begin position="514"/>
        <end position="536"/>
    </location>
</feature>
<dbReference type="GO" id="GO:0003677">
    <property type="term" value="F:DNA binding"/>
    <property type="evidence" value="ECO:0007669"/>
    <property type="project" value="UniProtKB-UniRule"/>
</dbReference>
<feature type="region of interest" description="Disordered" evidence="3">
    <location>
        <begin position="389"/>
        <end position="464"/>
    </location>
</feature>
<comment type="caution">
    <text evidence="5">The sequence shown here is derived from an EMBL/GenBank/DDBJ whole genome shotgun (WGS) entry which is preliminary data.</text>
</comment>
<sequence>AMKDKYLTLSRHEMAVNETHMLELLLDFPLPTEAIAAQAGLRHGNPRTISRSPEPVSAFEIYLREQVPLLRSKVPDWSDAEIHRRLSVNWTNMAPSDRERYNSGATLVGASPLQQTYPASSTTPVNSNIGGARGYGSSTGQKSGSRSWSQSTPRRAYVLFCRQERPLLVQANPQWDLPTVNKELGRKWKELTSEQKEVFYDLERKESETRAAAASSLPISTSADGHGSDMYGAHGSAAAGVYQKNGSHFNNAFPTTPTGASGSRDYGSTMLARASGRPGTLGSGNPHKGPSKAYVFYSRINRKGVTTEHPDWDLATVNRELGRMWKVLSREERQSWEERAAVGAGISVDTDSASSTPYMRESPAAASSVSGIVAAASMVAPSPIPATLSMNSEPTSASIPATPASGTATPTAKEEPVPSYHAGLDGEGEGEAEDVEMQDEDTEDEEMHNPHERTRVPSESAVYTSSANVHNGLSSVSHGPSAAPIKLPIQATPIASVARPPPTAKPAATIASNDAPAARLDAAPTMSGSSLQEPIP</sequence>
<dbReference type="Gene3D" id="1.10.30.10">
    <property type="entry name" value="High mobility group box domain"/>
    <property type="match status" value="3"/>
</dbReference>
<organism evidence="5 6">
    <name type="scientific">Coemansia guatemalensis</name>
    <dbReference type="NCBI Taxonomy" id="2761395"/>
    <lineage>
        <taxon>Eukaryota</taxon>
        <taxon>Fungi</taxon>
        <taxon>Fungi incertae sedis</taxon>
        <taxon>Zoopagomycota</taxon>
        <taxon>Kickxellomycotina</taxon>
        <taxon>Kickxellomycetes</taxon>
        <taxon>Kickxellales</taxon>
        <taxon>Kickxellaceae</taxon>
        <taxon>Coemansia</taxon>
    </lineage>
</organism>
<feature type="DNA-binding region" description="HMG box" evidence="2">
    <location>
        <begin position="52"/>
        <end position="105"/>
    </location>
</feature>
<keyword evidence="6" id="KW-1185">Reference proteome</keyword>
<dbReference type="SMART" id="SM00398">
    <property type="entry name" value="HMG"/>
    <property type="match status" value="3"/>
</dbReference>
<keyword evidence="1 2" id="KW-0238">DNA-binding</keyword>
<feature type="compositionally biased region" description="Polar residues" evidence="3">
    <location>
        <begin position="526"/>
        <end position="536"/>
    </location>
</feature>
<feature type="compositionally biased region" description="Low complexity" evidence="3">
    <location>
        <begin position="392"/>
        <end position="411"/>
    </location>
</feature>
<keyword evidence="2" id="KW-0539">Nucleus</keyword>
<dbReference type="EMBL" id="JANBUO010002794">
    <property type="protein sequence ID" value="KAJ2793720.1"/>
    <property type="molecule type" value="Genomic_DNA"/>
</dbReference>
<evidence type="ECO:0000256" key="2">
    <source>
        <dbReference type="PROSITE-ProRule" id="PRU00267"/>
    </source>
</evidence>
<feature type="domain" description="HMG box" evidence="4">
    <location>
        <begin position="287"/>
        <end position="340"/>
    </location>
</feature>
<protein>
    <recommendedName>
        <fullName evidence="4">HMG box domain-containing protein</fullName>
    </recommendedName>
</protein>
<evidence type="ECO:0000313" key="5">
    <source>
        <dbReference type="EMBL" id="KAJ2793720.1"/>
    </source>
</evidence>
<reference evidence="5" key="1">
    <citation type="submission" date="2022-07" db="EMBL/GenBank/DDBJ databases">
        <title>Phylogenomic reconstructions and comparative analyses of Kickxellomycotina fungi.</title>
        <authorList>
            <person name="Reynolds N.K."/>
            <person name="Stajich J.E."/>
            <person name="Barry K."/>
            <person name="Grigoriev I.V."/>
            <person name="Crous P."/>
            <person name="Smith M.E."/>
        </authorList>
    </citation>
    <scope>NUCLEOTIDE SEQUENCE</scope>
    <source>
        <strain evidence="5">NRRL 1565</strain>
    </source>
</reference>
<evidence type="ECO:0000256" key="3">
    <source>
        <dbReference type="SAM" id="MobiDB-lite"/>
    </source>
</evidence>
<dbReference type="AlphaFoldDB" id="A0A9W8HS97"/>
<evidence type="ECO:0000313" key="6">
    <source>
        <dbReference type="Proteomes" id="UP001140094"/>
    </source>
</evidence>
<feature type="domain" description="HMG box" evidence="4">
    <location>
        <begin position="52"/>
        <end position="105"/>
    </location>
</feature>
<evidence type="ECO:0000256" key="1">
    <source>
        <dbReference type="ARBA" id="ARBA00023125"/>
    </source>
</evidence>
<dbReference type="PROSITE" id="PS50118">
    <property type="entry name" value="HMG_BOX_2"/>
    <property type="match status" value="3"/>
</dbReference>
<dbReference type="Proteomes" id="UP001140094">
    <property type="component" value="Unassembled WGS sequence"/>
</dbReference>
<dbReference type="InterPro" id="IPR036910">
    <property type="entry name" value="HMG_box_dom_sf"/>
</dbReference>
<feature type="compositionally biased region" description="Polar residues" evidence="3">
    <location>
        <begin position="136"/>
        <end position="150"/>
    </location>
</feature>
<feature type="compositionally biased region" description="Basic and acidic residues" evidence="3">
    <location>
        <begin position="447"/>
        <end position="456"/>
    </location>
</feature>
<feature type="non-terminal residue" evidence="5">
    <location>
        <position position="1"/>
    </location>
</feature>
<feature type="domain" description="HMG box" evidence="4">
    <location>
        <begin position="150"/>
        <end position="218"/>
    </location>
</feature>
<feature type="DNA-binding region" description="HMG box" evidence="2">
    <location>
        <begin position="150"/>
        <end position="218"/>
    </location>
</feature>
<feature type="DNA-binding region" description="HMG box" evidence="2">
    <location>
        <begin position="287"/>
        <end position="340"/>
    </location>
</feature>
<dbReference type="CDD" id="cd00084">
    <property type="entry name" value="HMG-box_SF"/>
    <property type="match status" value="2"/>
</dbReference>
<proteinExistence type="predicted"/>
<dbReference type="Pfam" id="PF00505">
    <property type="entry name" value="HMG_box"/>
    <property type="match status" value="3"/>
</dbReference>
<feature type="compositionally biased region" description="Polar residues" evidence="3">
    <location>
        <begin position="113"/>
        <end position="129"/>
    </location>
</feature>
<feature type="region of interest" description="Disordered" evidence="3">
    <location>
        <begin position="113"/>
        <end position="150"/>
    </location>
</feature>
<feature type="compositionally biased region" description="Acidic residues" evidence="3">
    <location>
        <begin position="426"/>
        <end position="446"/>
    </location>
</feature>
<dbReference type="OrthoDB" id="1919336at2759"/>
<dbReference type="SUPFAM" id="SSF47095">
    <property type="entry name" value="HMG-box"/>
    <property type="match status" value="3"/>
</dbReference>
<dbReference type="InterPro" id="IPR009071">
    <property type="entry name" value="HMG_box_dom"/>
</dbReference>
<dbReference type="GO" id="GO:0005634">
    <property type="term" value="C:nucleus"/>
    <property type="evidence" value="ECO:0007669"/>
    <property type="project" value="UniProtKB-UniRule"/>
</dbReference>
<name>A0A9W8HS97_9FUNG</name>
<evidence type="ECO:0000259" key="4">
    <source>
        <dbReference type="PROSITE" id="PS50118"/>
    </source>
</evidence>